<sequence>MNPFVYKARCVSTICWNDNFQNWEFTIHWYDCSLQKFSSSSLLVCIFLSKDACNYIL</sequence>
<accession>A0A0A8Z4G7</accession>
<evidence type="ECO:0000313" key="1">
    <source>
        <dbReference type="EMBL" id="JAD31625.1"/>
    </source>
</evidence>
<organism evidence="1">
    <name type="scientific">Arundo donax</name>
    <name type="common">Giant reed</name>
    <name type="synonym">Donax arundinaceus</name>
    <dbReference type="NCBI Taxonomy" id="35708"/>
    <lineage>
        <taxon>Eukaryota</taxon>
        <taxon>Viridiplantae</taxon>
        <taxon>Streptophyta</taxon>
        <taxon>Embryophyta</taxon>
        <taxon>Tracheophyta</taxon>
        <taxon>Spermatophyta</taxon>
        <taxon>Magnoliopsida</taxon>
        <taxon>Liliopsida</taxon>
        <taxon>Poales</taxon>
        <taxon>Poaceae</taxon>
        <taxon>PACMAD clade</taxon>
        <taxon>Arundinoideae</taxon>
        <taxon>Arundineae</taxon>
        <taxon>Arundo</taxon>
    </lineage>
</organism>
<reference evidence="1" key="1">
    <citation type="submission" date="2014-09" db="EMBL/GenBank/DDBJ databases">
        <authorList>
            <person name="Magalhaes I.L.F."/>
            <person name="Oliveira U."/>
            <person name="Santos F.R."/>
            <person name="Vidigal T.H.D.A."/>
            <person name="Brescovit A.D."/>
            <person name="Santos A.J."/>
        </authorList>
    </citation>
    <scope>NUCLEOTIDE SEQUENCE</scope>
    <source>
        <tissue evidence="1">Shoot tissue taken approximately 20 cm above the soil surface</tissue>
    </source>
</reference>
<dbReference type="AlphaFoldDB" id="A0A0A8Z4G7"/>
<protein>
    <submittedName>
        <fullName evidence="1">Uncharacterized protein</fullName>
    </submittedName>
</protein>
<dbReference type="EMBL" id="GBRH01266270">
    <property type="protein sequence ID" value="JAD31625.1"/>
    <property type="molecule type" value="Transcribed_RNA"/>
</dbReference>
<proteinExistence type="predicted"/>
<name>A0A0A8Z4G7_ARUDO</name>
<reference evidence="1" key="2">
    <citation type="journal article" date="2015" name="Data Brief">
        <title>Shoot transcriptome of the giant reed, Arundo donax.</title>
        <authorList>
            <person name="Barrero R.A."/>
            <person name="Guerrero F.D."/>
            <person name="Moolhuijzen P."/>
            <person name="Goolsby J.A."/>
            <person name="Tidwell J."/>
            <person name="Bellgard S.E."/>
            <person name="Bellgard M.I."/>
        </authorList>
    </citation>
    <scope>NUCLEOTIDE SEQUENCE</scope>
    <source>
        <tissue evidence="1">Shoot tissue taken approximately 20 cm above the soil surface</tissue>
    </source>
</reference>